<dbReference type="InterPro" id="IPR012327">
    <property type="entry name" value="MeTrfase_D12"/>
</dbReference>
<name>A0A921HBM5_9PAST</name>
<keyword evidence="1 4" id="KW-0489">Methyltransferase</keyword>
<dbReference type="GO" id="GO:0009307">
    <property type="term" value="P:DNA restriction-modification system"/>
    <property type="evidence" value="ECO:0007669"/>
    <property type="project" value="InterPro"/>
</dbReference>
<dbReference type="Proteomes" id="UP000749334">
    <property type="component" value="Unassembled WGS sequence"/>
</dbReference>
<reference evidence="4" key="2">
    <citation type="submission" date="2021-09" db="EMBL/GenBank/DDBJ databases">
        <authorList>
            <person name="Gilroy R."/>
        </authorList>
    </citation>
    <scope>NUCLEOTIDE SEQUENCE</scope>
    <source>
        <strain evidence="4">ChiHjej11B10-15683</strain>
    </source>
</reference>
<dbReference type="AlphaFoldDB" id="A0A921HBM5"/>
<dbReference type="EMBL" id="DYVQ01000071">
    <property type="protein sequence ID" value="HJF74139.1"/>
    <property type="molecule type" value="Genomic_DNA"/>
</dbReference>
<dbReference type="Pfam" id="PF02086">
    <property type="entry name" value="MethyltransfD12"/>
    <property type="match status" value="1"/>
</dbReference>
<evidence type="ECO:0000256" key="1">
    <source>
        <dbReference type="ARBA" id="ARBA00022603"/>
    </source>
</evidence>
<evidence type="ECO:0000313" key="4">
    <source>
        <dbReference type="EMBL" id="HJF74139.1"/>
    </source>
</evidence>
<gene>
    <name evidence="4" type="ORF">K8W15_08145</name>
</gene>
<comment type="caution">
    <text evidence="4">The sequence shown here is derived from an EMBL/GenBank/DDBJ whole genome shotgun (WGS) entry which is preliminary data.</text>
</comment>
<sequence length="292" mass="33543">MITKCTIGGGVIAPQAKYFAQAPLPFVGQKRMFLQQFRSVLNQMIADNGDGWTIVDAFGGSGLLSYAAKQLKPKARVIYNDFDGYAERLKHIDDINRLRQQLSDLLTGCPRQKRLDIAMRHKIIDAIESFDGYKDPHILCAWLLFSGQQIKSLNELYRHGFYNCVRQSDYDTADGYLDGIEVVSESFSELLPKFANDKKAIFVLDPPYLCTHQASYKQESYFGLINFLELIRLTRPPYLFFSSTKSEFVRFIDWLIATKGDNWQSFADYQRIVIQTSASHNGQYEDNLIYNF</sequence>
<keyword evidence="2" id="KW-0808">Transferase</keyword>
<dbReference type="SUPFAM" id="SSF53335">
    <property type="entry name" value="S-adenosyl-L-methionine-dependent methyltransferases"/>
    <property type="match status" value="1"/>
</dbReference>
<keyword evidence="3" id="KW-0949">S-adenosyl-L-methionine</keyword>
<evidence type="ECO:0000313" key="5">
    <source>
        <dbReference type="Proteomes" id="UP000749334"/>
    </source>
</evidence>
<dbReference type="InterPro" id="IPR029063">
    <property type="entry name" value="SAM-dependent_MTases_sf"/>
</dbReference>
<evidence type="ECO:0000256" key="3">
    <source>
        <dbReference type="ARBA" id="ARBA00022691"/>
    </source>
</evidence>
<reference evidence="4" key="1">
    <citation type="journal article" date="2021" name="PeerJ">
        <title>Extensive microbial diversity within the chicken gut microbiome revealed by metagenomics and culture.</title>
        <authorList>
            <person name="Gilroy R."/>
            <person name="Ravi A."/>
            <person name="Getino M."/>
            <person name="Pursley I."/>
            <person name="Horton D.L."/>
            <person name="Alikhan N.F."/>
            <person name="Baker D."/>
            <person name="Gharbi K."/>
            <person name="Hall N."/>
            <person name="Watson M."/>
            <person name="Adriaenssens E.M."/>
            <person name="Foster-Nyarko E."/>
            <person name="Jarju S."/>
            <person name="Secka A."/>
            <person name="Antonio M."/>
            <person name="Oren A."/>
            <person name="Chaudhuri R.R."/>
            <person name="La Ragione R."/>
            <person name="Hildebrand F."/>
            <person name="Pallen M.J."/>
        </authorList>
    </citation>
    <scope>NUCLEOTIDE SEQUENCE</scope>
    <source>
        <strain evidence="4">ChiHjej11B10-15683</strain>
    </source>
</reference>
<protein>
    <submittedName>
        <fullName evidence="4">DNA adenine methylase</fullName>
    </submittedName>
</protein>
<dbReference type="GO" id="GO:0009007">
    <property type="term" value="F:site-specific DNA-methyltransferase (adenine-specific) activity"/>
    <property type="evidence" value="ECO:0007669"/>
    <property type="project" value="UniProtKB-EC"/>
</dbReference>
<evidence type="ECO:0000256" key="2">
    <source>
        <dbReference type="ARBA" id="ARBA00022679"/>
    </source>
</evidence>
<accession>A0A921HBM5</accession>
<proteinExistence type="predicted"/>
<organism evidence="4 5">
    <name type="scientific">Gallibacterium anatis</name>
    <dbReference type="NCBI Taxonomy" id="750"/>
    <lineage>
        <taxon>Bacteria</taxon>
        <taxon>Pseudomonadati</taxon>
        <taxon>Pseudomonadota</taxon>
        <taxon>Gammaproteobacteria</taxon>
        <taxon>Pasteurellales</taxon>
        <taxon>Pasteurellaceae</taxon>
        <taxon>Gallibacterium</taxon>
    </lineage>
</organism>
<dbReference type="GO" id="GO:0032259">
    <property type="term" value="P:methylation"/>
    <property type="evidence" value="ECO:0007669"/>
    <property type="project" value="UniProtKB-KW"/>
</dbReference>